<reference evidence="2" key="1">
    <citation type="submission" date="2023-07" db="EMBL/GenBank/DDBJ databases">
        <authorList>
            <consortium name="AG Swart"/>
            <person name="Singh M."/>
            <person name="Singh A."/>
            <person name="Seah K."/>
            <person name="Emmerich C."/>
        </authorList>
    </citation>
    <scope>NUCLEOTIDE SEQUENCE</scope>
    <source>
        <strain evidence="2">DP1</strain>
    </source>
</reference>
<comment type="caution">
    <text evidence="2">The sequence shown here is derived from an EMBL/GenBank/DDBJ whole genome shotgun (WGS) entry which is preliminary data.</text>
</comment>
<dbReference type="EMBL" id="CAMPGE010025375">
    <property type="protein sequence ID" value="CAI2383137.1"/>
    <property type="molecule type" value="Genomic_DNA"/>
</dbReference>
<evidence type="ECO:0000313" key="2">
    <source>
        <dbReference type="EMBL" id="CAI2383137.1"/>
    </source>
</evidence>
<accession>A0AAD2D730</accession>
<dbReference type="Proteomes" id="UP001295684">
    <property type="component" value="Unassembled WGS sequence"/>
</dbReference>
<feature type="region of interest" description="Disordered" evidence="1">
    <location>
        <begin position="218"/>
        <end position="267"/>
    </location>
</feature>
<organism evidence="2 3">
    <name type="scientific">Euplotes crassus</name>
    <dbReference type="NCBI Taxonomy" id="5936"/>
    <lineage>
        <taxon>Eukaryota</taxon>
        <taxon>Sar</taxon>
        <taxon>Alveolata</taxon>
        <taxon>Ciliophora</taxon>
        <taxon>Intramacronucleata</taxon>
        <taxon>Spirotrichea</taxon>
        <taxon>Hypotrichia</taxon>
        <taxon>Euplotida</taxon>
        <taxon>Euplotidae</taxon>
        <taxon>Moneuplotes</taxon>
    </lineage>
</organism>
<feature type="compositionally biased region" description="Polar residues" evidence="1">
    <location>
        <begin position="79"/>
        <end position="101"/>
    </location>
</feature>
<gene>
    <name evidence="2" type="ORF">ECRASSUSDP1_LOCUS24628</name>
</gene>
<keyword evidence="3" id="KW-1185">Reference proteome</keyword>
<evidence type="ECO:0000313" key="3">
    <source>
        <dbReference type="Proteomes" id="UP001295684"/>
    </source>
</evidence>
<feature type="compositionally biased region" description="Low complexity" evidence="1">
    <location>
        <begin position="233"/>
        <end position="251"/>
    </location>
</feature>
<sequence>MLYGKINENSDACIQEVPEESFQDISEDEHQVVQDVTITTEKEVSLNQLVKSEISTPIETKQNNKYHRQRSIEMTIPEQNLGSDFNPITSKETSGKNSLTNEDPKTNPFEVDQAFIQKCSSPSNRHIFIKSGDNSLRNSQILRNTAMTSSFSSKFWQSQMQNAHAQEELNCCTKNYDLCRNSLQSLQQRDEIQILLQKIYHLENENSILKNSNRYSLETTNISPPTYNKKENQNPSSKSKSSNPASKNLDSMSKKLSDLKSKALHPL</sequence>
<feature type="region of interest" description="Disordered" evidence="1">
    <location>
        <begin position="79"/>
        <end position="106"/>
    </location>
</feature>
<proteinExistence type="predicted"/>
<dbReference type="AlphaFoldDB" id="A0AAD2D730"/>
<evidence type="ECO:0000256" key="1">
    <source>
        <dbReference type="SAM" id="MobiDB-lite"/>
    </source>
</evidence>
<feature type="compositionally biased region" description="Basic and acidic residues" evidence="1">
    <location>
        <begin position="252"/>
        <end position="261"/>
    </location>
</feature>
<protein>
    <submittedName>
        <fullName evidence="2">Uncharacterized protein</fullName>
    </submittedName>
</protein>
<name>A0AAD2D730_EUPCR</name>